<feature type="compositionally biased region" description="Basic and acidic residues" evidence="1">
    <location>
        <begin position="36"/>
        <end position="53"/>
    </location>
</feature>
<comment type="caution">
    <text evidence="2">The sequence shown here is derived from an EMBL/GenBank/DDBJ whole genome shotgun (WGS) entry which is preliminary data.</text>
</comment>
<organism evidence="2 3">
    <name type="scientific">Plakobranchus ocellatus</name>
    <dbReference type="NCBI Taxonomy" id="259542"/>
    <lineage>
        <taxon>Eukaryota</taxon>
        <taxon>Metazoa</taxon>
        <taxon>Spiralia</taxon>
        <taxon>Lophotrochozoa</taxon>
        <taxon>Mollusca</taxon>
        <taxon>Gastropoda</taxon>
        <taxon>Heterobranchia</taxon>
        <taxon>Euthyneura</taxon>
        <taxon>Panpulmonata</taxon>
        <taxon>Sacoglossa</taxon>
        <taxon>Placobranchoidea</taxon>
        <taxon>Plakobranchidae</taxon>
        <taxon>Plakobranchus</taxon>
    </lineage>
</organism>
<proteinExistence type="predicted"/>
<accession>A0AAV4AIK0</accession>
<evidence type="ECO:0000256" key="1">
    <source>
        <dbReference type="SAM" id="MobiDB-lite"/>
    </source>
</evidence>
<name>A0AAV4AIK0_9GAST</name>
<evidence type="ECO:0000313" key="3">
    <source>
        <dbReference type="Proteomes" id="UP000735302"/>
    </source>
</evidence>
<keyword evidence="3" id="KW-1185">Reference proteome</keyword>
<gene>
    <name evidence="2" type="ORF">PoB_003312000</name>
</gene>
<dbReference type="EMBL" id="BLXT01003778">
    <property type="protein sequence ID" value="GFO06615.1"/>
    <property type="molecule type" value="Genomic_DNA"/>
</dbReference>
<reference evidence="2 3" key="1">
    <citation type="journal article" date="2021" name="Elife">
        <title>Chloroplast acquisition without the gene transfer in kleptoplastic sea slugs, Plakobranchus ocellatus.</title>
        <authorList>
            <person name="Maeda T."/>
            <person name="Takahashi S."/>
            <person name="Yoshida T."/>
            <person name="Shimamura S."/>
            <person name="Takaki Y."/>
            <person name="Nagai Y."/>
            <person name="Toyoda A."/>
            <person name="Suzuki Y."/>
            <person name="Arimoto A."/>
            <person name="Ishii H."/>
            <person name="Satoh N."/>
            <person name="Nishiyama T."/>
            <person name="Hasebe M."/>
            <person name="Maruyama T."/>
            <person name="Minagawa J."/>
            <person name="Obokata J."/>
            <person name="Shigenobu S."/>
        </authorList>
    </citation>
    <scope>NUCLEOTIDE SEQUENCE [LARGE SCALE GENOMIC DNA]</scope>
</reference>
<feature type="region of interest" description="Disordered" evidence="1">
    <location>
        <begin position="35"/>
        <end position="75"/>
    </location>
</feature>
<evidence type="ECO:0000313" key="2">
    <source>
        <dbReference type="EMBL" id="GFO06615.1"/>
    </source>
</evidence>
<sequence length="96" mass="10931">MELPQRNGESLPYSELLGILPETIQMQFIGQGVNKPRVEGRRSRSSWDRESNGRRTCGSMTEAERQARLNGSGKQKWTEEVQPVYSYVIREVASTT</sequence>
<dbReference type="Proteomes" id="UP000735302">
    <property type="component" value="Unassembled WGS sequence"/>
</dbReference>
<protein>
    <submittedName>
        <fullName evidence="2">Uncharacterized protein</fullName>
    </submittedName>
</protein>
<dbReference type="AlphaFoldDB" id="A0AAV4AIK0"/>